<name>X1T9R0_9ZZZZ</name>
<accession>X1T9R0</accession>
<comment type="caution">
    <text evidence="1">The sequence shown here is derived from an EMBL/GenBank/DDBJ whole genome shotgun (WGS) entry which is preliminary data.</text>
</comment>
<dbReference type="AlphaFoldDB" id="X1T9R0"/>
<evidence type="ECO:0000313" key="1">
    <source>
        <dbReference type="EMBL" id="GAJ01994.1"/>
    </source>
</evidence>
<dbReference type="EMBL" id="BARW01020093">
    <property type="protein sequence ID" value="GAJ01994.1"/>
    <property type="molecule type" value="Genomic_DNA"/>
</dbReference>
<feature type="non-terminal residue" evidence="1">
    <location>
        <position position="185"/>
    </location>
</feature>
<reference evidence="1" key="1">
    <citation type="journal article" date="2014" name="Front. Microbiol.">
        <title>High frequency of phylogenetically diverse reductive dehalogenase-homologous genes in deep subseafloor sedimentary metagenomes.</title>
        <authorList>
            <person name="Kawai M."/>
            <person name="Futagami T."/>
            <person name="Toyoda A."/>
            <person name="Takaki Y."/>
            <person name="Nishi S."/>
            <person name="Hori S."/>
            <person name="Arai W."/>
            <person name="Tsubouchi T."/>
            <person name="Morono Y."/>
            <person name="Uchiyama I."/>
            <person name="Ito T."/>
            <person name="Fujiyama A."/>
            <person name="Inagaki F."/>
            <person name="Takami H."/>
        </authorList>
    </citation>
    <scope>NUCLEOTIDE SEQUENCE</scope>
    <source>
        <strain evidence="1">Expedition CK06-06</strain>
    </source>
</reference>
<proteinExistence type="predicted"/>
<organism evidence="1">
    <name type="scientific">marine sediment metagenome</name>
    <dbReference type="NCBI Taxonomy" id="412755"/>
    <lineage>
        <taxon>unclassified sequences</taxon>
        <taxon>metagenomes</taxon>
        <taxon>ecological metagenomes</taxon>
    </lineage>
</organism>
<protein>
    <submittedName>
        <fullName evidence="1">Uncharacterized protein</fullName>
    </submittedName>
</protein>
<gene>
    <name evidence="1" type="ORF">S12H4_34013</name>
</gene>
<sequence>MVTQVKEPEVFEEVLEHRGVSLEELGHSIGVPVRVLPWWGSRRQGMKWLCPAEGGSLKKLPEIRDGVICVWAGPCRHFSHYRGPHTHRQDIEIKDAGSQAILISIRSCAGVISHHLLGVDGSAPYIVRVSQKAQTIDAAFQWLIPKKVKEAIIAGLNVKRQGDWFFIPYNREPNLHAWDDFLHYR</sequence>